<dbReference type="CDD" id="cd01029">
    <property type="entry name" value="TOPRIM_primases"/>
    <property type="match status" value="1"/>
</dbReference>
<evidence type="ECO:0000256" key="2">
    <source>
        <dbReference type="ARBA" id="ARBA00022771"/>
    </source>
</evidence>
<dbReference type="GO" id="GO:0003899">
    <property type="term" value="F:DNA-directed RNA polymerase activity"/>
    <property type="evidence" value="ECO:0007669"/>
    <property type="project" value="InterPro"/>
</dbReference>
<proteinExistence type="predicted"/>
<dbReference type="SUPFAM" id="SSF57783">
    <property type="entry name" value="Zinc beta-ribbon"/>
    <property type="match status" value="1"/>
</dbReference>
<evidence type="ECO:0000259" key="4">
    <source>
        <dbReference type="SMART" id="SM00400"/>
    </source>
</evidence>
<organism evidence="5 6">
    <name type="scientific">Flavobacterium aquatile LMG 4008 = ATCC 11947</name>
    <dbReference type="NCBI Taxonomy" id="1453498"/>
    <lineage>
        <taxon>Bacteria</taxon>
        <taxon>Pseudomonadati</taxon>
        <taxon>Bacteroidota</taxon>
        <taxon>Flavobacteriia</taxon>
        <taxon>Flavobacteriales</taxon>
        <taxon>Flavobacteriaceae</taxon>
        <taxon>Flavobacterium</taxon>
    </lineage>
</organism>
<dbReference type="GO" id="GO:0005737">
    <property type="term" value="C:cytoplasm"/>
    <property type="evidence" value="ECO:0007669"/>
    <property type="project" value="TreeGrafter"/>
</dbReference>
<dbReference type="GO" id="GO:0003677">
    <property type="term" value="F:DNA binding"/>
    <property type="evidence" value="ECO:0007669"/>
    <property type="project" value="InterPro"/>
</dbReference>
<evidence type="ECO:0000313" key="6">
    <source>
        <dbReference type="Proteomes" id="UP000029554"/>
    </source>
</evidence>
<feature type="domain" description="Zinc finger CHC2-type" evidence="4">
    <location>
        <begin position="30"/>
        <end position="89"/>
    </location>
</feature>
<dbReference type="eggNOG" id="COG0358">
    <property type="taxonomic scope" value="Bacteria"/>
</dbReference>
<dbReference type="AlphaFoldDB" id="A0A095SY69"/>
<dbReference type="Proteomes" id="UP000029554">
    <property type="component" value="Unassembled WGS sequence"/>
</dbReference>
<dbReference type="EMBL" id="JRHH01000001">
    <property type="protein sequence ID" value="KGD69606.1"/>
    <property type="molecule type" value="Genomic_DNA"/>
</dbReference>
<dbReference type="PANTHER" id="PTHR30313:SF2">
    <property type="entry name" value="DNA PRIMASE"/>
    <property type="match status" value="1"/>
</dbReference>
<name>A0A095SY69_9FLAO</name>
<dbReference type="Pfam" id="PF01807">
    <property type="entry name" value="Zn_ribbon_DnaG"/>
    <property type="match status" value="1"/>
</dbReference>
<evidence type="ECO:0000256" key="1">
    <source>
        <dbReference type="ARBA" id="ARBA00022723"/>
    </source>
</evidence>
<dbReference type="Gene3D" id="3.90.580.10">
    <property type="entry name" value="Zinc finger, CHC2-type domain"/>
    <property type="match status" value="1"/>
</dbReference>
<reference evidence="5 6" key="1">
    <citation type="submission" date="2014-09" db="EMBL/GenBank/DDBJ databases">
        <title>Whole Genome Shotgun of Flavobacterium aquatile LMG 4008.</title>
        <authorList>
            <person name="Gale A.N."/>
            <person name="Pipes S.E."/>
            <person name="Newman J.D."/>
        </authorList>
    </citation>
    <scope>NUCLEOTIDE SEQUENCE [LARGE SCALE GENOMIC DNA]</scope>
    <source>
        <strain evidence="5 6">LMG 4008</strain>
    </source>
</reference>
<dbReference type="RefSeq" id="WP_035123956.1">
    <property type="nucleotide sequence ID" value="NZ_JRHH01000001.1"/>
</dbReference>
<gene>
    <name evidence="5" type="ORF">LG45_02290</name>
</gene>
<dbReference type="SMART" id="SM00400">
    <property type="entry name" value="ZnF_CHCC"/>
    <property type="match status" value="1"/>
</dbReference>
<keyword evidence="2" id="KW-0863">Zinc-finger</keyword>
<accession>A0A095SY69</accession>
<comment type="caution">
    <text evidence="5">The sequence shown here is derived from an EMBL/GenBank/DDBJ whole genome shotgun (WGS) entry which is preliminary data.</text>
</comment>
<dbReference type="InterPro" id="IPR002694">
    <property type="entry name" value="Znf_CHC2"/>
</dbReference>
<dbReference type="Gene3D" id="3.40.1360.10">
    <property type="match status" value="1"/>
</dbReference>
<protein>
    <recommendedName>
        <fullName evidence="4">Zinc finger CHC2-type domain-containing protein</fullName>
    </recommendedName>
</protein>
<dbReference type="GO" id="GO:0008270">
    <property type="term" value="F:zinc ion binding"/>
    <property type="evidence" value="ECO:0007669"/>
    <property type="project" value="UniProtKB-KW"/>
</dbReference>
<dbReference type="OrthoDB" id="8536512at2"/>
<keyword evidence="1" id="KW-0479">Metal-binding</keyword>
<keyword evidence="6" id="KW-1185">Reference proteome</keyword>
<keyword evidence="3" id="KW-0862">Zinc</keyword>
<dbReference type="InterPro" id="IPR034154">
    <property type="entry name" value="TOPRIM_DnaG/twinkle"/>
</dbReference>
<dbReference type="InterPro" id="IPR050219">
    <property type="entry name" value="DnaG_primase"/>
</dbReference>
<dbReference type="PANTHER" id="PTHR30313">
    <property type="entry name" value="DNA PRIMASE"/>
    <property type="match status" value="1"/>
</dbReference>
<dbReference type="Pfam" id="PF13155">
    <property type="entry name" value="Toprim_2"/>
    <property type="match status" value="1"/>
</dbReference>
<dbReference type="InterPro" id="IPR036977">
    <property type="entry name" value="DNA_primase_Znf_CHC2"/>
</dbReference>
<evidence type="ECO:0000313" key="5">
    <source>
        <dbReference type="EMBL" id="KGD69606.1"/>
    </source>
</evidence>
<evidence type="ECO:0000256" key="3">
    <source>
        <dbReference type="ARBA" id="ARBA00022833"/>
    </source>
</evidence>
<dbReference type="STRING" id="1453498.LG45_02290"/>
<sequence length="300" mass="33994">MNIEQANALSLPEILQKIGCVPVKDKGNDLWYLSPFREEKTASFHINTIKNVWYDFGSDRGGDVINFAQSYLQSQSEDYTPADALRWVNNMMLSPVSILYVPRDKPKETKATLTLSTVFELEHNGLINYLESRRISLALAKKYLKEVVVNNNNTGKKFHAIGWQTVSEGYEVRNKVFKGCIGSKSISFIRGKQIPAVEIHVFEGIMDFLSAVSEQKGQQFVGDAIILNSVSCLPQAFPYIKNYHYRSLYTWLDNDTAGLLATQALKELAEKEGILTFQAMNKSYSPHKDVNAWHMDKPKV</sequence>
<dbReference type="GO" id="GO:0006269">
    <property type="term" value="P:DNA replication, synthesis of primer"/>
    <property type="evidence" value="ECO:0007669"/>
    <property type="project" value="TreeGrafter"/>
</dbReference>